<dbReference type="Gene3D" id="3.30.160.70">
    <property type="entry name" value="Methylated DNA-protein cysteine methyltransferase domain"/>
    <property type="match status" value="1"/>
</dbReference>
<dbReference type="InterPro" id="IPR001497">
    <property type="entry name" value="MethylDNA_cys_MeTrfase_AS"/>
</dbReference>
<comment type="similarity">
    <text evidence="2 9">Belongs to the MGMT family.</text>
</comment>
<reference evidence="12 13" key="1">
    <citation type="journal article" date="2018" name="ISME J.">
        <title>Endosymbiont genomes yield clues of tubeworm success.</title>
        <authorList>
            <person name="Li Y."/>
            <person name="Liles M.R."/>
            <person name="Halanych K.M."/>
        </authorList>
    </citation>
    <scope>NUCLEOTIDE SEQUENCE [LARGE SCALE GENOMIC DNA]</scope>
    <source>
        <strain evidence="12">A1464</strain>
    </source>
</reference>
<dbReference type="PANTHER" id="PTHR10815">
    <property type="entry name" value="METHYLATED-DNA--PROTEIN-CYSTEINE METHYLTRANSFERASE"/>
    <property type="match status" value="1"/>
</dbReference>
<gene>
    <name evidence="12" type="ORF">DIZ80_04155</name>
</gene>
<dbReference type="NCBIfam" id="TIGR00589">
    <property type="entry name" value="ogt"/>
    <property type="match status" value="1"/>
</dbReference>
<evidence type="ECO:0000256" key="9">
    <source>
        <dbReference type="HAMAP-Rule" id="MF_00772"/>
    </source>
</evidence>
<feature type="domain" description="Methylguanine DNA methyltransferase ribonuclease-like" evidence="11">
    <location>
        <begin position="7"/>
        <end position="82"/>
    </location>
</feature>
<dbReference type="Pfam" id="PF02870">
    <property type="entry name" value="Methyltransf_1N"/>
    <property type="match status" value="1"/>
</dbReference>
<dbReference type="InterPro" id="IPR014048">
    <property type="entry name" value="MethylDNA_cys_MeTrfase_DNA-bd"/>
</dbReference>
<comment type="catalytic activity">
    <reaction evidence="8 9">
        <text>a 6-O-methyl-2'-deoxyguanosine in DNA + L-cysteinyl-[protein] = S-methyl-L-cysteinyl-[protein] + a 2'-deoxyguanosine in DNA</text>
        <dbReference type="Rhea" id="RHEA:24000"/>
        <dbReference type="Rhea" id="RHEA-COMP:10131"/>
        <dbReference type="Rhea" id="RHEA-COMP:10132"/>
        <dbReference type="Rhea" id="RHEA-COMP:11367"/>
        <dbReference type="Rhea" id="RHEA-COMP:11368"/>
        <dbReference type="ChEBI" id="CHEBI:29950"/>
        <dbReference type="ChEBI" id="CHEBI:82612"/>
        <dbReference type="ChEBI" id="CHEBI:85445"/>
        <dbReference type="ChEBI" id="CHEBI:85448"/>
        <dbReference type="EC" id="2.1.1.63"/>
    </reaction>
</comment>
<dbReference type="GO" id="GO:0005737">
    <property type="term" value="C:cytoplasm"/>
    <property type="evidence" value="ECO:0007669"/>
    <property type="project" value="UniProtKB-SubCell"/>
</dbReference>
<dbReference type="GO" id="GO:0006307">
    <property type="term" value="P:DNA alkylation repair"/>
    <property type="evidence" value="ECO:0007669"/>
    <property type="project" value="UniProtKB-UniRule"/>
</dbReference>
<evidence type="ECO:0000256" key="8">
    <source>
        <dbReference type="ARBA" id="ARBA00049348"/>
    </source>
</evidence>
<comment type="miscellaneous">
    <text evidence="9">This enzyme catalyzes only one turnover and therefore is not strictly catalytic. According to one definition, an enzyme is a biocatalyst that acts repeatedly and over many reaction cycles.</text>
</comment>
<keyword evidence="3 9" id="KW-0963">Cytoplasm</keyword>
<feature type="domain" description="Methylated-DNA-[protein]-cysteine S-methyltransferase DNA binding" evidence="10">
    <location>
        <begin position="87"/>
        <end position="166"/>
    </location>
</feature>
<dbReference type="EMBL" id="QFXC01000007">
    <property type="protein sequence ID" value="RDH84670.1"/>
    <property type="molecule type" value="Genomic_DNA"/>
</dbReference>
<sequence length="171" mass="19468">MQEINIQYFKTAYGELILGSYDDELVMADWRYRKMRDSIDSRLQTKLNAGYNEINNEVLDNTRQQLNEYFEYKRRTFDLPIRFVGTDFQKNVWKGLMKIPYGKTCSYLDLATSISKIKAVRAVANANGANAISIIVPCHRIIGNNGALVGYAGGVPTKKKLLDLENSLFTP</sequence>
<dbReference type="InterPro" id="IPR008332">
    <property type="entry name" value="MethylG_MeTrfase_N"/>
</dbReference>
<dbReference type="SUPFAM" id="SSF53155">
    <property type="entry name" value="Methylated DNA-protein cysteine methyltransferase domain"/>
    <property type="match status" value="1"/>
</dbReference>
<dbReference type="GO" id="GO:0003908">
    <property type="term" value="F:methylated-DNA-[protein]-cysteine S-methyltransferase activity"/>
    <property type="evidence" value="ECO:0007669"/>
    <property type="project" value="UniProtKB-UniRule"/>
</dbReference>
<proteinExistence type="inferred from homology"/>
<dbReference type="PROSITE" id="PS00374">
    <property type="entry name" value="MGMT"/>
    <property type="match status" value="1"/>
</dbReference>
<organism evidence="12 13">
    <name type="scientific">endosymbiont of Galathealinum brachiosum</name>
    <dbReference type="NCBI Taxonomy" id="2200906"/>
    <lineage>
        <taxon>Bacteria</taxon>
        <taxon>Pseudomonadati</taxon>
        <taxon>Pseudomonadota</taxon>
        <taxon>Gammaproteobacteria</taxon>
        <taxon>sulfur-oxidizing symbionts</taxon>
    </lineage>
</organism>
<dbReference type="InterPro" id="IPR023546">
    <property type="entry name" value="MGMT"/>
</dbReference>
<dbReference type="InterPro" id="IPR036388">
    <property type="entry name" value="WH-like_DNA-bd_sf"/>
</dbReference>
<dbReference type="Proteomes" id="UP000254266">
    <property type="component" value="Unassembled WGS sequence"/>
</dbReference>
<evidence type="ECO:0000256" key="6">
    <source>
        <dbReference type="ARBA" id="ARBA00022763"/>
    </source>
</evidence>
<keyword evidence="6 9" id="KW-0227">DNA damage</keyword>
<keyword evidence="4 9" id="KW-0489">Methyltransferase</keyword>
<dbReference type="CDD" id="cd06445">
    <property type="entry name" value="ATase"/>
    <property type="match status" value="1"/>
</dbReference>
<dbReference type="GO" id="GO:0032259">
    <property type="term" value="P:methylation"/>
    <property type="evidence" value="ECO:0007669"/>
    <property type="project" value="UniProtKB-KW"/>
</dbReference>
<comment type="catalytic activity">
    <reaction evidence="1 9">
        <text>a 4-O-methyl-thymidine in DNA + L-cysteinyl-[protein] = a thymidine in DNA + S-methyl-L-cysteinyl-[protein]</text>
        <dbReference type="Rhea" id="RHEA:53428"/>
        <dbReference type="Rhea" id="RHEA-COMP:10131"/>
        <dbReference type="Rhea" id="RHEA-COMP:10132"/>
        <dbReference type="Rhea" id="RHEA-COMP:13555"/>
        <dbReference type="Rhea" id="RHEA-COMP:13556"/>
        <dbReference type="ChEBI" id="CHEBI:29950"/>
        <dbReference type="ChEBI" id="CHEBI:82612"/>
        <dbReference type="ChEBI" id="CHEBI:137386"/>
        <dbReference type="ChEBI" id="CHEBI:137387"/>
        <dbReference type="EC" id="2.1.1.63"/>
    </reaction>
</comment>
<keyword evidence="13" id="KW-1185">Reference proteome</keyword>
<comment type="subcellular location">
    <subcellularLocation>
        <location evidence="9">Cytoplasm</location>
    </subcellularLocation>
</comment>
<evidence type="ECO:0000256" key="2">
    <source>
        <dbReference type="ARBA" id="ARBA00008711"/>
    </source>
</evidence>
<dbReference type="EC" id="2.1.1.63" evidence="9"/>
<dbReference type="InterPro" id="IPR036217">
    <property type="entry name" value="MethylDNA_cys_MeTrfase_DNAb"/>
</dbReference>
<evidence type="ECO:0000256" key="7">
    <source>
        <dbReference type="ARBA" id="ARBA00023204"/>
    </source>
</evidence>
<dbReference type="SUPFAM" id="SSF46767">
    <property type="entry name" value="Methylated DNA-protein cysteine methyltransferase, C-terminal domain"/>
    <property type="match status" value="1"/>
</dbReference>
<name>A0A370DJB5_9GAMM</name>
<keyword evidence="5 9" id="KW-0808">Transferase</keyword>
<evidence type="ECO:0000256" key="4">
    <source>
        <dbReference type="ARBA" id="ARBA00022603"/>
    </source>
</evidence>
<dbReference type="Gene3D" id="1.10.10.10">
    <property type="entry name" value="Winged helix-like DNA-binding domain superfamily/Winged helix DNA-binding domain"/>
    <property type="match status" value="1"/>
</dbReference>
<dbReference type="Pfam" id="PF01035">
    <property type="entry name" value="DNA_binding_1"/>
    <property type="match status" value="1"/>
</dbReference>
<dbReference type="HAMAP" id="MF_00772">
    <property type="entry name" value="OGT"/>
    <property type="match status" value="1"/>
</dbReference>
<evidence type="ECO:0000313" key="12">
    <source>
        <dbReference type="EMBL" id="RDH84670.1"/>
    </source>
</evidence>
<evidence type="ECO:0000256" key="1">
    <source>
        <dbReference type="ARBA" id="ARBA00001286"/>
    </source>
</evidence>
<evidence type="ECO:0000259" key="11">
    <source>
        <dbReference type="Pfam" id="PF02870"/>
    </source>
</evidence>
<dbReference type="FunFam" id="1.10.10.10:FF:000214">
    <property type="entry name" value="Methylated-DNA--protein-cysteine methyltransferase"/>
    <property type="match status" value="1"/>
</dbReference>
<evidence type="ECO:0000259" key="10">
    <source>
        <dbReference type="Pfam" id="PF01035"/>
    </source>
</evidence>
<feature type="active site" description="Nucleophile; methyl group acceptor" evidence="9">
    <location>
        <position position="138"/>
    </location>
</feature>
<comment type="caution">
    <text evidence="12">The sequence shown here is derived from an EMBL/GenBank/DDBJ whole genome shotgun (WGS) entry which is preliminary data.</text>
</comment>
<protein>
    <recommendedName>
        <fullName evidence="9">Methylated-DNA--protein-cysteine methyltransferase</fullName>
        <ecNumber evidence="9">2.1.1.63</ecNumber>
    </recommendedName>
    <alternativeName>
        <fullName evidence="9">6-O-methylguanine-DNA methyltransferase</fullName>
        <shortName evidence="9">MGMT</shortName>
    </alternativeName>
    <alternativeName>
        <fullName evidence="9">O-6-methylguanine-DNA-alkyltransferase</fullName>
    </alternativeName>
</protein>
<evidence type="ECO:0000256" key="3">
    <source>
        <dbReference type="ARBA" id="ARBA00022490"/>
    </source>
</evidence>
<keyword evidence="7 9" id="KW-0234">DNA repair</keyword>
<dbReference type="InterPro" id="IPR036631">
    <property type="entry name" value="MGMT_N_sf"/>
</dbReference>
<dbReference type="PANTHER" id="PTHR10815:SF5">
    <property type="entry name" value="METHYLATED-DNA--PROTEIN-CYSTEINE METHYLTRANSFERASE"/>
    <property type="match status" value="1"/>
</dbReference>
<evidence type="ECO:0000256" key="5">
    <source>
        <dbReference type="ARBA" id="ARBA00022679"/>
    </source>
</evidence>
<comment type="function">
    <text evidence="9">Involved in the cellular defense against the biological effects of O6-methylguanine (O6-MeG) and O4-methylthymine (O4-MeT) in DNA. Repairs the methylated nucleobase in DNA by stoichiometrically transferring the methyl group to a cysteine residue in the enzyme. This is a suicide reaction: the enzyme is irreversibly inactivated.</text>
</comment>
<dbReference type="AlphaFoldDB" id="A0A370DJB5"/>
<accession>A0A370DJB5</accession>
<evidence type="ECO:0000313" key="13">
    <source>
        <dbReference type="Proteomes" id="UP000254266"/>
    </source>
</evidence>